<protein>
    <submittedName>
        <fullName evidence="4">Phosphonate transport system substrate-binding protein</fullName>
    </submittedName>
</protein>
<gene>
    <name evidence="4" type="ORF">HD597_005357</name>
</gene>
<accession>A0A9X2GGU7</accession>
<evidence type="ECO:0000313" key="5">
    <source>
        <dbReference type="Proteomes" id="UP001139648"/>
    </source>
</evidence>
<organism evidence="4 5">
    <name type="scientific">Nonomuraea thailandensis</name>
    <dbReference type="NCBI Taxonomy" id="1188745"/>
    <lineage>
        <taxon>Bacteria</taxon>
        <taxon>Bacillati</taxon>
        <taxon>Actinomycetota</taxon>
        <taxon>Actinomycetes</taxon>
        <taxon>Streptosporangiales</taxon>
        <taxon>Streptosporangiaceae</taxon>
        <taxon>Nonomuraea</taxon>
    </lineage>
</organism>
<feature type="chain" id="PRO_5040819081" evidence="3">
    <location>
        <begin position="35"/>
        <end position="310"/>
    </location>
</feature>
<keyword evidence="5" id="KW-1185">Reference proteome</keyword>
<evidence type="ECO:0000313" key="4">
    <source>
        <dbReference type="EMBL" id="MCP2358337.1"/>
    </source>
</evidence>
<dbReference type="NCBIfam" id="TIGR01098">
    <property type="entry name" value="3A0109s03R"/>
    <property type="match status" value="1"/>
</dbReference>
<dbReference type="EMBL" id="JAMZEB010000002">
    <property type="protein sequence ID" value="MCP2358337.1"/>
    <property type="molecule type" value="Genomic_DNA"/>
</dbReference>
<dbReference type="GO" id="GO:0055085">
    <property type="term" value="P:transmembrane transport"/>
    <property type="evidence" value="ECO:0007669"/>
    <property type="project" value="InterPro"/>
</dbReference>
<name>A0A9X2GGU7_9ACTN</name>
<dbReference type="Gene3D" id="3.40.190.10">
    <property type="entry name" value="Periplasmic binding protein-like II"/>
    <property type="match status" value="2"/>
</dbReference>
<reference evidence="4" key="1">
    <citation type="submission" date="2022-06" db="EMBL/GenBank/DDBJ databases">
        <title>Sequencing the genomes of 1000 actinobacteria strains.</title>
        <authorList>
            <person name="Klenk H.-P."/>
        </authorList>
    </citation>
    <scope>NUCLEOTIDE SEQUENCE</scope>
    <source>
        <strain evidence="4">DSM 46694</strain>
    </source>
</reference>
<dbReference type="GO" id="GO:0043190">
    <property type="term" value="C:ATP-binding cassette (ABC) transporter complex"/>
    <property type="evidence" value="ECO:0007669"/>
    <property type="project" value="InterPro"/>
</dbReference>
<comment type="caution">
    <text evidence="4">The sequence shown here is derived from an EMBL/GenBank/DDBJ whole genome shotgun (WGS) entry which is preliminary data.</text>
</comment>
<dbReference type="PANTHER" id="PTHR35841">
    <property type="entry name" value="PHOSPHONATES-BINDING PERIPLASMIC PROTEIN"/>
    <property type="match status" value="1"/>
</dbReference>
<evidence type="ECO:0000256" key="3">
    <source>
        <dbReference type="SAM" id="SignalP"/>
    </source>
</evidence>
<dbReference type="Proteomes" id="UP001139648">
    <property type="component" value="Unassembled WGS sequence"/>
</dbReference>
<evidence type="ECO:0000256" key="2">
    <source>
        <dbReference type="ARBA" id="ARBA00022729"/>
    </source>
</evidence>
<sequence length="310" mass="32533">MPPRPRVLRGARAAGAVALAAASALILTACSGGAAASGAGEDDVIRFATLPLSDDPTAATTPVKGIARLLEQQTGMKVEITDVPDYTAVIESVRNGHTDIGIMSGFPSALAVNTGQVDSLVAWPGAKDEPVSMCFTLKDSPIKTLKDIKPETVIAFADPASSSGYFMPTHLLHQAGLEPKTGYKPMFSGSHEMSFVAIEKGQVDVACTSTSMPGTEMFPFKEGEYQVLGESTSMPVALSVLGNQSMGQEKRAALLKAIPQVFAPANAKELGPYAQAFPEGVQPIIEPRKDIFQPFVDIAAVADVDISDLK</sequence>
<feature type="signal peptide" evidence="3">
    <location>
        <begin position="1"/>
        <end position="34"/>
    </location>
</feature>
<dbReference type="SUPFAM" id="SSF53850">
    <property type="entry name" value="Periplasmic binding protein-like II"/>
    <property type="match status" value="1"/>
</dbReference>
<evidence type="ECO:0000256" key="1">
    <source>
        <dbReference type="ARBA" id="ARBA00007162"/>
    </source>
</evidence>
<comment type="similarity">
    <text evidence="1">Belongs to the phosphate/phosphite/phosphonate binding protein family.</text>
</comment>
<dbReference type="InterPro" id="IPR005770">
    <property type="entry name" value="PhnD"/>
</dbReference>
<dbReference type="PANTHER" id="PTHR35841:SF1">
    <property type="entry name" value="PHOSPHONATES-BINDING PERIPLASMIC PROTEIN"/>
    <property type="match status" value="1"/>
</dbReference>
<dbReference type="AlphaFoldDB" id="A0A9X2GGU7"/>
<dbReference type="PROSITE" id="PS51257">
    <property type="entry name" value="PROKAR_LIPOPROTEIN"/>
    <property type="match status" value="1"/>
</dbReference>
<proteinExistence type="inferred from homology"/>
<dbReference type="RefSeq" id="WP_253745410.1">
    <property type="nucleotide sequence ID" value="NZ_BAABKA010000043.1"/>
</dbReference>
<dbReference type="Pfam" id="PF12974">
    <property type="entry name" value="Phosphonate-bd"/>
    <property type="match status" value="1"/>
</dbReference>
<keyword evidence="2 3" id="KW-0732">Signal</keyword>